<evidence type="ECO:0000259" key="4">
    <source>
        <dbReference type="Pfam" id="PF00248"/>
    </source>
</evidence>
<dbReference type="InterPro" id="IPR023210">
    <property type="entry name" value="NADP_OxRdtase_dom"/>
</dbReference>
<dbReference type="InterPro" id="IPR020471">
    <property type="entry name" value="AKR"/>
</dbReference>
<dbReference type="CDD" id="cd19138">
    <property type="entry name" value="AKR_YeaE"/>
    <property type="match status" value="1"/>
</dbReference>
<evidence type="ECO:0000313" key="5">
    <source>
        <dbReference type="EMBL" id="TBU90335.1"/>
    </source>
</evidence>
<reference evidence="5 6" key="1">
    <citation type="submission" date="2018-06" db="EMBL/GenBank/DDBJ databases">
        <title>Three novel Pseudomonas species isolated from symptomatic oak.</title>
        <authorList>
            <person name="Bueno-Gonzalez V."/>
            <person name="Brady C."/>
        </authorList>
    </citation>
    <scope>NUCLEOTIDE SEQUENCE [LARGE SCALE GENOMIC DNA]</scope>
    <source>
        <strain evidence="5 6">P17C</strain>
    </source>
</reference>
<name>A0A4V2KC02_9GAMM</name>
<dbReference type="Pfam" id="PF00248">
    <property type="entry name" value="Aldo_ket_red"/>
    <property type="match status" value="1"/>
</dbReference>
<dbReference type="PANTHER" id="PTHR43638:SF3">
    <property type="entry name" value="ALDEHYDE REDUCTASE"/>
    <property type="match status" value="1"/>
</dbReference>
<accession>A0A4V2KC02</accession>
<dbReference type="Proteomes" id="UP000292639">
    <property type="component" value="Unassembled WGS sequence"/>
</dbReference>
<keyword evidence="6" id="KW-1185">Reference proteome</keyword>
<feature type="site" description="Lowers pKa of active site Tyr" evidence="3">
    <location>
        <position position="82"/>
    </location>
</feature>
<dbReference type="PIRSF" id="PIRSF000097">
    <property type="entry name" value="AKR"/>
    <property type="match status" value="1"/>
</dbReference>
<dbReference type="Gene3D" id="3.20.20.100">
    <property type="entry name" value="NADP-dependent oxidoreductase domain"/>
    <property type="match status" value="1"/>
</dbReference>
<proteinExistence type="predicted"/>
<dbReference type="PRINTS" id="PR00069">
    <property type="entry name" value="ALDKETRDTASE"/>
</dbReference>
<dbReference type="SUPFAM" id="SSF51430">
    <property type="entry name" value="NAD(P)-linked oxidoreductase"/>
    <property type="match status" value="1"/>
</dbReference>
<dbReference type="AlphaFoldDB" id="A0A4V2KC02"/>
<feature type="active site" description="Proton donor" evidence="1">
    <location>
        <position position="57"/>
    </location>
</feature>
<dbReference type="RefSeq" id="WP_131185790.1">
    <property type="nucleotide sequence ID" value="NZ_QJUO01000036.1"/>
</dbReference>
<dbReference type="GO" id="GO:0016491">
    <property type="term" value="F:oxidoreductase activity"/>
    <property type="evidence" value="ECO:0007669"/>
    <property type="project" value="InterPro"/>
</dbReference>
<feature type="binding site" evidence="2">
    <location>
        <position position="115"/>
    </location>
    <ligand>
        <name>substrate</name>
    </ligand>
</feature>
<dbReference type="EMBL" id="QJUP01000030">
    <property type="protein sequence ID" value="TBU90335.1"/>
    <property type="molecule type" value="Genomic_DNA"/>
</dbReference>
<dbReference type="PANTHER" id="PTHR43638">
    <property type="entry name" value="OXIDOREDUCTASE, ALDO/KETO REDUCTASE FAMILY PROTEIN"/>
    <property type="match status" value="1"/>
</dbReference>
<organism evidence="5 6">
    <name type="scientific">Stutzerimonas kirkiae</name>
    <dbReference type="NCBI Taxonomy" id="2211392"/>
    <lineage>
        <taxon>Bacteria</taxon>
        <taxon>Pseudomonadati</taxon>
        <taxon>Pseudomonadota</taxon>
        <taxon>Gammaproteobacteria</taxon>
        <taxon>Pseudomonadales</taxon>
        <taxon>Pseudomonadaceae</taxon>
        <taxon>Stutzerimonas</taxon>
    </lineage>
</organism>
<dbReference type="InterPro" id="IPR036812">
    <property type="entry name" value="NAD(P)_OxRdtase_dom_sf"/>
</dbReference>
<evidence type="ECO:0000256" key="3">
    <source>
        <dbReference type="PIRSR" id="PIRSR000097-3"/>
    </source>
</evidence>
<evidence type="ECO:0000256" key="2">
    <source>
        <dbReference type="PIRSR" id="PIRSR000097-2"/>
    </source>
</evidence>
<feature type="domain" description="NADP-dependent oxidoreductase" evidence="4">
    <location>
        <begin position="19"/>
        <end position="268"/>
    </location>
</feature>
<protein>
    <submittedName>
        <fullName evidence="5">Aldo/keto reductase</fullName>
    </submittedName>
</protein>
<gene>
    <name evidence="5" type="ORF">DNJ96_16790</name>
</gene>
<evidence type="ECO:0000256" key="1">
    <source>
        <dbReference type="PIRSR" id="PIRSR000097-1"/>
    </source>
</evidence>
<evidence type="ECO:0000313" key="6">
    <source>
        <dbReference type="Proteomes" id="UP000292639"/>
    </source>
</evidence>
<comment type="caution">
    <text evidence="5">The sequence shown here is derived from an EMBL/GenBank/DDBJ whole genome shotgun (WGS) entry which is preliminary data.</text>
</comment>
<sequence>MNTRLPTITLPSGQSVPILGQGTWHMGDGKASIAMEVDSLRQGMALGMTLIDTAEMYGDGASECVVGEALLGRRDEVFVVSKVLPSNASHQGVRAACERSLSHLGVERIDLYLLHWREEDTPLAETVATFEELKAEGKIGAWGVSNFDVADMEDLLAVPGGDRVAVNQVLYNLSRRGIEFDLLPWCQARGIGVMAYSPLDEGRLLRHAGLIQFARARNLAPAQVALAFILAHPGIIAIPKAGSAAHARDNREALAIQLGSKDLAALDAMFPAPRRKVPLEMI</sequence>